<dbReference type="AlphaFoldDB" id="A0A8H7UI66"/>
<dbReference type="EMBL" id="JAEPRA010000004">
    <property type="protein sequence ID" value="KAG2186801.1"/>
    <property type="molecule type" value="Genomic_DNA"/>
</dbReference>
<name>A0A8H7UI66_9FUNG</name>
<sequence length="269" mass="30398">MDSWRLHCQNAFNGEPHASALVALVETGCMHIGDHVDIVTQDPVIGASLEQLGFTISQDHTYTLPSAQQKEYVQVKREERQMWHQGQQKVLDSDIDQVVEQSKPLALSDQDRRKMVGLFAKQHGDTLQGFIRGLAAFLHYQRHHSQLAIWDMPRARLVIMEQPQLLLEVLGFRVVATNAQSAEPRTTVVIDEPEKTIQFQMNPSITDRELGRLAWALKPSHLESAAVDEFGLGDKHRDEGTVVQNNTCFGWLMSIITSIFDALPQLFHS</sequence>
<protein>
    <submittedName>
        <fullName evidence="1">Uncharacterized protein</fullName>
    </submittedName>
</protein>
<accession>A0A8H7UI66</accession>
<reference evidence="1" key="1">
    <citation type="submission" date="2020-12" db="EMBL/GenBank/DDBJ databases">
        <title>Metabolic potential, ecology and presence of endohyphal bacteria is reflected in genomic diversity of Mucoromycotina.</title>
        <authorList>
            <person name="Muszewska A."/>
            <person name="Okrasinska A."/>
            <person name="Steczkiewicz K."/>
            <person name="Drgas O."/>
            <person name="Orlowska M."/>
            <person name="Perlinska-Lenart U."/>
            <person name="Aleksandrzak-Piekarczyk T."/>
            <person name="Szatraj K."/>
            <person name="Zielenkiewicz U."/>
            <person name="Pilsyk S."/>
            <person name="Malc E."/>
            <person name="Mieczkowski P."/>
            <person name="Kruszewska J.S."/>
            <person name="Biernat P."/>
            <person name="Pawlowska J."/>
        </authorList>
    </citation>
    <scope>NUCLEOTIDE SEQUENCE</scope>
    <source>
        <strain evidence="1">WA0000051536</strain>
    </source>
</reference>
<gene>
    <name evidence="1" type="ORF">INT44_003027</name>
</gene>
<proteinExistence type="predicted"/>
<organism evidence="1 2">
    <name type="scientific">Umbelopsis vinacea</name>
    <dbReference type="NCBI Taxonomy" id="44442"/>
    <lineage>
        <taxon>Eukaryota</taxon>
        <taxon>Fungi</taxon>
        <taxon>Fungi incertae sedis</taxon>
        <taxon>Mucoromycota</taxon>
        <taxon>Mucoromycotina</taxon>
        <taxon>Umbelopsidomycetes</taxon>
        <taxon>Umbelopsidales</taxon>
        <taxon>Umbelopsidaceae</taxon>
        <taxon>Umbelopsis</taxon>
    </lineage>
</organism>
<keyword evidence="2" id="KW-1185">Reference proteome</keyword>
<dbReference type="Proteomes" id="UP000612746">
    <property type="component" value="Unassembled WGS sequence"/>
</dbReference>
<comment type="caution">
    <text evidence="1">The sequence shown here is derived from an EMBL/GenBank/DDBJ whole genome shotgun (WGS) entry which is preliminary data.</text>
</comment>
<dbReference type="OrthoDB" id="2355658at2759"/>
<evidence type="ECO:0000313" key="1">
    <source>
        <dbReference type="EMBL" id="KAG2186801.1"/>
    </source>
</evidence>
<evidence type="ECO:0000313" key="2">
    <source>
        <dbReference type="Proteomes" id="UP000612746"/>
    </source>
</evidence>